<comment type="caution">
    <text evidence="9">The sequence shown here is derived from an EMBL/GenBank/DDBJ whole genome shotgun (WGS) entry which is preliminary data.</text>
</comment>
<proteinExistence type="predicted"/>
<dbReference type="PANTHER" id="PTHR43495">
    <property type="entry name" value="GABA PERMEASE"/>
    <property type="match status" value="1"/>
</dbReference>
<sequence>MSDKHGRSSEKSHRTLARGILPWHVSLIALGGIIGSCYFLGLGLTFSQMGAGAVLIAYAVAGLTVYGVMQSFAELLVNIPRRGSFVSYTREFLGDTASAGIGWAFWCNWVAYVPSEALACAVFMNYFIPIENRAIGTFIWGSVALSILTAVNLYHVKWFGHIESVMSILKILAIVVFVICGIGIWCGIIGGNLHPFTERAGLIGTQVLLGGEGSGIHKLFPSGGFVIITYMIWTLVNFQGSEIVGLSAAETQDPEKNVPIACKSVAYRIILIYLIPVFLLTLIVPSAQAGLDQSIFAYTLGAYGLKWAAGLFTLVTLIAAFSCANSGFYGTVRALYGLSVEGLAPKSLSQLNRFSTPHNATIFTLIPIWVVFILGFASDVLGLWGKNGLPLYANLLGISGFTGTLCWVGICWSQIIFRKKLKERGYNPKTCLTVKARFFPGLAYFAIIIQVGAMILLAFEDGGMPVVIISLVAIFVPISIYAAHKKMGMTRKSIILGEDEVLFDEKFPPLNKE</sequence>
<evidence type="ECO:0000259" key="8">
    <source>
        <dbReference type="Pfam" id="PF00324"/>
    </source>
</evidence>
<comment type="subcellular location">
    <subcellularLocation>
        <location evidence="1">Membrane</location>
        <topology evidence="1">Multi-pass membrane protein</topology>
    </subcellularLocation>
</comment>
<keyword evidence="3 7" id="KW-0812">Transmembrane</keyword>
<name>A0A939DA25_CLOAM</name>
<evidence type="ECO:0000256" key="5">
    <source>
        <dbReference type="ARBA" id="ARBA00022989"/>
    </source>
</evidence>
<evidence type="ECO:0000256" key="2">
    <source>
        <dbReference type="ARBA" id="ARBA00022448"/>
    </source>
</evidence>
<evidence type="ECO:0000256" key="6">
    <source>
        <dbReference type="ARBA" id="ARBA00023136"/>
    </source>
</evidence>
<organism evidence="9 10">
    <name type="scientific">Clostridium aminobutyricum</name>
    <dbReference type="NCBI Taxonomy" id="33953"/>
    <lineage>
        <taxon>Bacteria</taxon>
        <taxon>Bacillati</taxon>
        <taxon>Bacillota</taxon>
        <taxon>Clostridia</taxon>
        <taxon>Eubacteriales</taxon>
        <taxon>Clostridiaceae</taxon>
        <taxon>Clostridium</taxon>
    </lineage>
</organism>
<feature type="transmembrane region" description="Helical" evidence="7">
    <location>
        <begin position="168"/>
        <end position="190"/>
    </location>
</feature>
<keyword evidence="5 7" id="KW-1133">Transmembrane helix</keyword>
<dbReference type="PIRSF" id="PIRSF006060">
    <property type="entry name" value="AA_transporter"/>
    <property type="match status" value="1"/>
</dbReference>
<dbReference type="Proteomes" id="UP000664545">
    <property type="component" value="Unassembled WGS sequence"/>
</dbReference>
<gene>
    <name evidence="9" type="ORF">JYB65_10975</name>
</gene>
<dbReference type="RefSeq" id="WP_206582728.1">
    <property type="nucleotide sequence ID" value="NZ_JAFJZZ010000005.1"/>
</dbReference>
<protein>
    <submittedName>
        <fullName evidence="9">Amino acid permease</fullName>
    </submittedName>
</protein>
<dbReference type="AlphaFoldDB" id="A0A939DA25"/>
<feature type="transmembrane region" description="Helical" evidence="7">
    <location>
        <begin position="362"/>
        <end position="385"/>
    </location>
</feature>
<accession>A0A939DA25</accession>
<feature type="transmembrane region" description="Helical" evidence="7">
    <location>
        <begin position="265"/>
        <end position="287"/>
    </location>
</feature>
<feature type="transmembrane region" description="Helical" evidence="7">
    <location>
        <begin position="134"/>
        <end position="156"/>
    </location>
</feature>
<keyword evidence="4" id="KW-0029">Amino-acid transport</keyword>
<dbReference type="Pfam" id="PF00324">
    <property type="entry name" value="AA_permease"/>
    <property type="match status" value="1"/>
</dbReference>
<feature type="domain" description="Amino acid permease/ SLC12A" evidence="8">
    <location>
        <begin position="24"/>
        <end position="462"/>
    </location>
</feature>
<dbReference type="InterPro" id="IPR004841">
    <property type="entry name" value="AA-permease/SLC12A_dom"/>
</dbReference>
<feature type="transmembrane region" description="Helical" evidence="7">
    <location>
        <begin position="307"/>
        <end position="329"/>
    </location>
</feature>
<evidence type="ECO:0000256" key="3">
    <source>
        <dbReference type="ARBA" id="ARBA00022692"/>
    </source>
</evidence>
<evidence type="ECO:0000313" key="9">
    <source>
        <dbReference type="EMBL" id="MBN7773885.1"/>
    </source>
</evidence>
<keyword evidence="2" id="KW-0813">Transport</keyword>
<feature type="transmembrane region" description="Helical" evidence="7">
    <location>
        <begin position="438"/>
        <end position="459"/>
    </location>
</feature>
<dbReference type="GO" id="GO:0016020">
    <property type="term" value="C:membrane"/>
    <property type="evidence" value="ECO:0007669"/>
    <property type="project" value="UniProtKB-SubCell"/>
</dbReference>
<feature type="transmembrane region" description="Helical" evidence="7">
    <location>
        <begin position="53"/>
        <end position="79"/>
    </location>
</feature>
<evidence type="ECO:0000256" key="1">
    <source>
        <dbReference type="ARBA" id="ARBA00004141"/>
    </source>
</evidence>
<keyword evidence="10" id="KW-1185">Reference proteome</keyword>
<feature type="transmembrane region" description="Helical" evidence="7">
    <location>
        <begin position="21"/>
        <end position="41"/>
    </location>
</feature>
<dbReference type="Gene3D" id="1.20.1740.10">
    <property type="entry name" value="Amino acid/polyamine transporter I"/>
    <property type="match status" value="1"/>
</dbReference>
<feature type="transmembrane region" description="Helical" evidence="7">
    <location>
        <begin position="465"/>
        <end position="483"/>
    </location>
</feature>
<dbReference type="PANTHER" id="PTHR43495:SF5">
    <property type="entry name" value="GAMMA-AMINOBUTYRIC ACID PERMEASE"/>
    <property type="match status" value="1"/>
</dbReference>
<dbReference type="EMBL" id="JAFJZZ010000005">
    <property type="protein sequence ID" value="MBN7773885.1"/>
    <property type="molecule type" value="Genomic_DNA"/>
</dbReference>
<keyword evidence="6 7" id="KW-0472">Membrane</keyword>
<evidence type="ECO:0000256" key="4">
    <source>
        <dbReference type="ARBA" id="ARBA00022970"/>
    </source>
</evidence>
<dbReference type="GO" id="GO:0055085">
    <property type="term" value="P:transmembrane transport"/>
    <property type="evidence" value="ECO:0007669"/>
    <property type="project" value="InterPro"/>
</dbReference>
<evidence type="ECO:0000256" key="7">
    <source>
        <dbReference type="SAM" id="Phobius"/>
    </source>
</evidence>
<reference evidence="9" key="1">
    <citation type="submission" date="2021-02" db="EMBL/GenBank/DDBJ databases">
        <title>Abyssanaerobacter marinus gen.nov., sp., nov, anaerobic bacterium isolated from the Onnuri vent field of Indian Ocean and suggestion of Mogibacteriaceae fam. nov., and proposal of reclassification of ambiguous this family's genus member.</title>
        <authorList>
            <person name="Kim Y.J."/>
            <person name="Yang J.-A."/>
        </authorList>
    </citation>
    <scope>NUCLEOTIDE SEQUENCE</scope>
    <source>
        <strain evidence="9">DSM 2634</strain>
    </source>
</reference>
<evidence type="ECO:0000313" key="10">
    <source>
        <dbReference type="Proteomes" id="UP000664545"/>
    </source>
</evidence>
<dbReference type="GO" id="GO:0006865">
    <property type="term" value="P:amino acid transport"/>
    <property type="evidence" value="ECO:0007669"/>
    <property type="project" value="UniProtKB-KW"/>
</dbReference>
<feature type="transmembrane region" description="Helical" evidence="7">
    <location>
        <begin position="391"/>
        <end position="417"/>
    </location>
</feature>